<evidence type="ECO:0000256" key="1">
    <source>
        <dbReference type="SAM" id="Coils"/>
    </source>
</evidence>
<accession>A0A6L2M393</accession>
<dbReference type="PROSITE" id="PS50994">
    <property type="entry name" value="INTEGRASE"/>
    <property type="match status" value="1"/>
</dbReference>
<dbReference type="InterPro" id="IPR001584">
    <property type="entry name" value="Integrase_cat-core"/>
</dbReference>
<dbReference type="Gene3D" id="3.30.70.270">
    <property type="match status" value="1"/>
</dbReference>
<proteinExistence type="predicted"/>
<gene>
    <name evidence="3" type="ORF">Tci_039625</name>
</gene>
<dbReference type="InterPro" id="IPR043128">
    <property type="entry name" value="Rev_trsase/Diguanyl_cyclase"/>
</dbReference>
<reference evidence="3" key="1">
    <citation type="journal article" date="2019" name="Sci. Rep.">
        <title>Draft genome of Tanacetum cinerariifolium, the natural source of mosquito coil.</title>
        <authorList>
            <person name="Yamashiro T."/>
            <person name="Shiraishi A."/>
            <person name="Satake H."/>
            <person name="Nakayama K."/>
        </authorList>
    </citation>
    <scope>NUCLEOTIDE SEQUENCE</scope>
</reference>
<feature type="domain" description="Integrase catalytic" evidence="2">
    <location>
        <begin position="334"/>
        <end position="438"/>
    </location>
</feature>
<evidence type="ECO:0000259" key="2">
    <source>
        <dbReference type="PROSITE" id="PS50994"/>
    </source>
</evidence>
<dbReference type="GO" id="GO:0015074">
    <property type="term" value="P:DNA integration"/>
    <property type="evidence" value="ECO:0007669"/>
    <property type="project" value="InterPro"/>
</dbReference>
<dbReference type="EMBL" id="BKCJ010005605">
    <property type="protein sequence ID" value="GEU67647.1"/>
    <property type="molecule type" value="Genomic_DNA"/>
</dbReference>
<dbReference type="Pfam" id="PF17921">
    <property type="entry name" value="Integrase_H2C2"/>
    <property type="match status" value="1"/>
</dbReference>
<sequence length="516" mass="59835">MIIDSLDMSYDRTQIDESDDDDDLANKRELLASLIEKLNCEIDDSKNCNKFLETSNKFLIEQLKGEIEDFKNKNKCLESSNNHFKEANNKLSETNKLLYNDFKKSQAELERRNDVEYALKKLCAHQEAISILSQQKEAQIKLYKTCKDKELYKVIALENKVKVVPKKGGMSVVKNEKNELKPQRSIIRWCVCIDYRKLNDVTRKDHFLLAFIDQMLEQLAGHEYYCFLVGFSRGVENLIADLLSRLENSKLGKLTKAEIRDLFPEEQLMSITNQKASQILHQCHCGPCGGHYVIATTARKVYEAGFYWPNIFHDARKLVHLYDACQRAGNIFAKNEMPQRYVQVCEIFDVWGIDFMGLFLSSNENKYILVSIDNVFKWVEAQALPTSDARSVVKFLKRFLARFGMPKALISDRGTYFCNYQTERAMKKYGVVHRSNRKDWSNKLDDALWAFRTAFKTPLGTNPFRLIYGKACHLPVELKHKAYCALKTCNIDLARAGPNMFLQINELDELRLDTYE</sequence>
<dbReference type="InterPro" id="IPR036397">
    <property type="entry name" value="RNaseH_sf"/>
</dbReference>
<comment type="caution">
    <text evidence="3">The sequence shown here is derived from an EMBL/GenBank/DDBJ whole genome shotgun (WGS) entry which is preliminary data.</text>
</comment>
<dbReference type="GO" id="GO:0003676">
    <property type="term" value="F:nucleic acid binding"/>
    <property type="evidence" value="ECO:0007669"/>
    <property type="project" value="InterPro"/>
</dbReference>
<keyword evidence="1" id="KW-0175">Coiled coil</keyword>
<dbReference type="Gene3D" id="1.10.340.70">
    <property type="match status" value="1"/>
</dbReference>
<dbReference type="InterPro" id="IPR041588">
    <property type="entry name" value="Integrase_H2C2"/>
</dbReference>
<protein>
    <recommendedName>
        <fullName evidence="2">Integrase catalytic domain-containing protein</fullName>
    </recommendedName>
</protein>
<feature type="coiled-coil region" evidence="1">
    <location>
        <begin position="60"/>
        <end position="87"/>
    </location>
</feature>
<dbReference type="AlphaFoldDB" id="A0A6L2M393"/>
<dbReference type="InterPro" id="IPR012337">
    <property type="entry name" value="RNaseH-like_sf"/>
</dbReference>
<dbReference type="Gene3D" id="3.30.420.10">
    <property type="entry name" value="Ribonuclease H-like superfamily/Ribonuclease H"/>
    <property type="match status" value="2"/>
</dbReference>
<dbReference type="SUPFAM" id="SSF56672">
    <property type="entry name" value="DNA/RNA polymerases"/>
    <property type="match status" value="1"/>
</dbReference>
<dbReference type="SUPFAM" id="SSF53098">
    <property type="entry name" value="Ribonuclease H-like"/>
    <property type="match status" value="1"/>
</dbReference>
<dbReference type="Pfam" id="PF00665">
    <property type="entry name" value="rve"/>
    <property type="match status" value="1"/>
</dbReference>
<dbReference type="PANTHER" id="PTHR47266">
    <property type="entry name" value="ENDONUCLEASE-RELATED"/>
    <property type="match status" value="1"/>
</dbReference>
<dbReference type="Gene3D" id="3.10.10.10">
    <property type="entry name" value="HIV Type 1 Reverse Transcriptase, subunit A, domain 1"/>
    <property type="match status" value="1"/>
</dbReference>
<dbReference type="InterPro" id="IPR043502">
    <property type="entry name" value="DNA/RNA_pol_sf"/>
</dbReference>
<evidence type="ECO:0000313" key="3">
    <source>
        <dbReference type="EMBL" id="GEU67647.1"/>
    </source>
</evidence>
<dbReference type="InterPro" id="IPR052160">
    <property type="entry name" value="Gypsy_RT_Integrase-like"/>
</dbReference>
<name>A0A6L2M393_TANCI</name>
<organism evidence="3">
    <name type="scientific">Tanacetum cinerariifolium</name>
    <name type="common">Dalmatian daisy</name>
    <name type="synonym">Chrysanthemum cinerariifolium</name>
    <dbReference type="NCBI Taxonomy" id="118510"/>
    <lineage>
        <taxon>Eukaryota</taxon>
        <taxon>Viridiplantae</taxon>
        <taxon>Streptophyta</taxon>
        <taxon>Embryophyta</taxon>
        <taxon>Tracheophyta</taxon>
        <taxon>Spermatophyta</taxon>
        <taxon>Magnoliopsida</taxon>
        <taxon>eudicotyledons</taxon>
        <taxon>Gunneridae</taxon>
        <taxon>Pentapetalae</taxon>
        <taxon>asterids</taxon>
        <taxon>campanulids</taxon>
        <taxon>Asterales</taxon>
        <taxon>Asteraceae</taxon>
        <taxon>Asteroideae</taxon>
        <taxon>Anthemideae</taxon>
        <taxon>Anthemidinae</taxon>
        <taxon>Tanacetum</taxon>
    </lineage>
</organism>